<organism evidence="1 2">
    <name type="scientific">Nonomuraea monospora</name>
    <dbReference type="NCBI Taxonomy" id="568818"/>
    <lineage>
        <taxon>Bacteria</taxon>
        <taxon>Bacillati</taxon>
        <taxon>Actinomycetota</taxon>
        <taxon>Actinomycetes</taxon>
        <taxon>Streptosporangiales</taxon>
        <taxon>Streptosporangiaceae</taxon>
        <taxon>Nonomuraea</taxon>
    </lineage>
</organism>
<proteinExistence type="predicted"/>
<name>A0ABN3CGZ7_9ACTN</name>
<dbReference type="RefSeq" id="WP_344476624.1">
    <property type="nucleotide sequence ID" value="NZ_BAAAQX010000009.1"/>
</dbReference>
<gene>
    <name evidence="1" type="ORF">GCM10009850_039120</name>
</gene>
<comment type="caution">
    <text evidence="1">The sequence shown here is derived from an EMBL/GenBank/DDBJ whole genome shotgun (WGS) entry which is preliminary data.</text>
</comment>
<evidence type="ECO:0000313" key="2">
    <source>
        <dbReference type="Proteomes" id="UP001499843"/>
    </source>
</evidence>
<evidence type="ECO:0000313" key="1">
    <source>
        <dbReference type="EMBL" id="GAA2208454.1"/>
    </source>
</evidence>
<dbReference type="PROSITE" id="PS51257">
    <property type="entry name" value="PROKAR_LIPOPROTEIN"/>
    <property type="match status" value="1"/>
</dbReference>
<sequence length="118" mass="13257">MRLPTAACVALTVLLTSCGFGTEQRVLRSLTEMERFARTIGPEDDLPGRSWKIGEAEFQSVHRAGDRVYFQVGENGPSVDPYGYVWSPERAPIDDSEPAVTSAFEHVQGPWYRWSDSY</sequence>
<reference evidence="1 2" key="1">
    <citation type="journal article" date="2019" name="Int. J. Syst. Evol. Microbiol.">
        <title>The Global Catalogue of Microorganisms (GCM) 10K type strain sequencing project: providing services to taxonomists for standard genome sequencing and annotation.</title>
        <authorList>
            <consortium name="The Broad Institute Genomics Platform"/>
            <consortium name="The Broad Institute Genome Sequencing Center for Infectious Disease"/>
            <person name="Wu L."/>
            <person name="Ma J."/>
        </authorList>
    </citation>
    <scope>NUCLEOTIDE SEQUENCE [LARGE SCALE GENOMIC DNA]</scope>
    <source>
        <strain evidence="1 2">JCM 16114</strain>
    </source>
</reference>
<accession>A0ABN3CGZ7</accession>
<protein>
    <submittedName>
        <fullName evidence="1">Uncharacterized protein</fullName>
    </submittedName>
</protein>
<keyword evidence="2" id="KW-1185">Reference proteome</keyword>
<dbReference type="Proteomes" id="UP001499843">
    <property type="component" value="Unassembled WGS sequence"/>
</dbReference>
<dbReference type="EMBL" id="BAAAQX010000009">
    <property type="protein sequence ID" value="GAA2208454.1"/>
    <property type="molecule type" value="Genomic_DNA"/>
</dbReference>